<comment type="caution">
    <text evidence="2">The sequence shown here is derived from an EMBL/GenBank/DDBJ whole genome shotgun (WGS) entry which is preliminary data.</text>
</comment>
<feature type="region of interest" description="Disordered" evidence="1">
    <location>
        <begin position="1"/>
        <end position="22"/>
    </location>
</feature>
<feature type="region of interest" description="Disordered" evidence="1">
    <location>
        <begin position="49"/>
        <end position="88"/>
    </location>
</feature>
<keyword evidence="3" id="KW-1185">Reference proteome</keyword>
<dbReference type="AlphaFoldDB" id="A0AAE0XET9"/>
<dbReference type="EMBL" id="JAWDGP010008094">
    <property type="protein sequence ID" value="KAK3691378.1"/>
    <property type="molecule type" value="Genomic_DNA"/>
</dbReference>
<gene>
    <name evidence="2" type="ORF">RRG08_036182</name>
</gene>
<evidence type="ECO:0000256" key="1">
    <source>
        <dbReference type="SAM" id="MobiDB-lite"/>
    </source>
</evidence>
<organism evidence="2 3">
    <name type="scientific">Elysia crispata</name>
    <name type="common">lettuce slug</name>
    <dbReference type="NCBI Taxonomy" id="231223"/>
    <lineage>
        <taxon>Eukaryota</taxon>
        <taxon>Metazoa</taxon>
        <taxon>Spiralia</taxon>
        <taxon>Lophotrochozoa</taxon>
        <taxon>Mollusca</taxon>
        <taxon>Gastropoda</taxon>
        <taxon>Heterobranchia</taxon>
        <taxon>Euthyneura</taxon>
        <taxon>Panpulmonata</taxon>
        <taxon>Sacoglossa</taxon>
        <taxon>Placobranchoidea</taxon>
        <taxon>Plakobranchidae</taxon>
        <taxon>Elysia</taxon>
    </lineage>
</organism>
<name>A0AAE0XET9_9GAST</name>
<protein>
    <submittedName>
        <fullName evidence="2">Uncharacterized protein</fullName>
    </submittedName>
</protein>
<dbReference type="Proteomes" id="UP001283361">
    <property type="component" value="Unassembled WGS sequence"/>
</dbReference>
<reference evidence="2" key="1">
    <citation type="journal article" date="2023" name="G3 (Bethesda)">
        <title>A reference genome for the long-term kleptoplast-retaining sea slug Elysia crispata morphotype clarki.</title>
        <authorList>
            <person name="Eastman K.E."/>
            <person name="Pendleton A.L."/>
            <person name="Shaikh M.A."/>
            <person name="Suttiyut T."/>
            <person name="Ogas R."/>
            <person name="Tomko P."/>
            <person name="Gavelis G."/>
            <person name="Widhalm J.R."/>
            <person name="Wisecaver J.H."/>
        </authorList>
    </citation>
    <scope>NUCLEOTIDE SEQUENCE</scope>
    <source>
        <strain evidence="2">ECLA1</strain>
    </source>
</reference>
<proteinExistence type="predicted"/>
<sequence>MAEFSDREQCERRAESESISELRKLQNSQATGFALGSIKALQSFSVSSPSRSQISEQKAAGTSSLTVRLTTHRPTFASSHEQRTGYSHIKPLDRRENILLYESQSYLLEKLREGFHRVPLPARLYHRDQTTIQTDPQIFQAGSHLHSTQRPLTSDN</sequence>
<accession>A0AAE0XET9</accession>
<evidence type="ECO:0000313" key="2">
    <source>
        <dbReference type="EMBL" id="KAK3691378.1"/>
    </source>
</evidence>
<evidence type="ECO:0000313" key="3">
    <source>
        <dbReference type="Proteomes" id="UP001283361"/>
    </source>
</evidence>
<feature type="compositionally biased region" description="Polar residues" evidence="1">
    <location>
        <begin position="60"/>
        <end position="79"/>
    </location>
</feature>